<reference evidence="3" key="2">
    <citation type="submission" date="2015-01" db="EMBL/GenBank/DDBJ databases">
        <title>Evolutionary Origins and Diversification of the Mycorrhizal Mutualists.</title>
        <authorList>
            <consortium name="DOE Joint Genome Institute"/>
            <consortium name="Mycorrhizal Genomics Consortium"/>
            <person name="Kohler A."/>
            <person name="Kuo A."/>
            <person name="Nagy L.G."/>
            <person name="Floudas D."/>
            <person name="Copeland A."/>
            <person name="Barry K.W."/>
            <person name="Cichocki N."/>
            <person name="Veneault-Fourrey C."/>
            <person name="LaButti K."/>
            <person name="Lindquist E.A."/>
            <person name="Lipzen A."/>
            <person name="Lundell T."/>
            <person name="Morin E."/>
            <person name="Murat C."/>
            <person name="Riley R."/>
            <person name="Ohm R."/>
            <person name="Sun H."/>
            <person name="Tunlid A."/>
            <person name="Henrissat B."/>
            <person name="Grigoriev I.V."/>
            <person name="Hibbett D.S."/>
            <person name="Martin F."/>
        </authorList>
    </citation>
    <scope>NUCLEOTIDE SEQUENCE [LARGE SCALE GENOMIC DNA]</scope>
    <source>
        <strain evidence="3">Foug A</strain>
    </source>
</reference>
<evidence type="ECO:0000313" key="2">
    <source>
        <dbReference type="EMBL" id="KIM51181.1"/>
    </source>
</evidence>
<feature type="compositionally biased region" description="Basic and acidic residues" evidence="1">
    <location>
        <begin position="171"/>
        <end position="197"/>
    </location>
</feature>
<feature type="compositionally biased region" description="Basic and acidic residues" evidence="1">
    <location>
        <begin position="105"/>
        <end position="119"/>
    </location>
</feature>
<feature type="region of interest" description="Disordered" evidence="1">
    <location>
        <begin position="171"/>
        <end position="207"/>
    </location>
</feature>
<proteinExistence type="predicted"/>
<keyword evidence="3" id="KW-1185">Reference proteome</keyword>
<accession>A0A0C3D528</accession>
<dbReference type="HOGENOM" id="CLU_655802_0_0_1"/>
<dbReference type="AlphaFoldDB" id="A0A0C3D528"/>
<evidence type="ECO:0000313" key="3">
    <source>
        <dbReference type="Proteomes" id="UP000053989"/>
    </source>
</evidence>
<protein>
    <submittedName>
        <fullName evidence="2">Uncharacterized protein</fullName>
    </submittedName>
</protein>
<feature type="region of interest" description="Disordered" evidence="1">
    <location>
        <begin position="66"/>
        <end position="123"/>
    </location>
</feature>
<dbReference type="InParanoid" id="A0A0C3D528"/>
<organism evidence="2 3">
    <name type="scientific">Scleroderma citrinum Foug A</name>
    <dbReference type="NCBI Taxonomy" id="1036808"/>
    <lineage>
        <taxon>Eukaryota</taxon>
        <taxon>Fungi</taxon>
        <taxon>Dikarya</taxon>
        <taxon>Basidiomycota</taxon>
        <taxon>Agaricomycotina</taxon>
        <taxon>Agaricomycetes</taxon>
        <taxon>Agaricomycetidae</taxon>
        <taxon>Boletales</taxon>
        <taxon>Sclerodermatineae</taxon>
        <taxon>Sclerodermataceae</taxon>
        <taxon>Scleroderma</taxon>
    </lineage>
</organism>
<feature type="compositionally biased region" description="Polar residues" evidence="1">
    <location>
        <begin position="74"/>
        <end position="89"/>
    </location>
</feature>
<evidence type="ECO:0000256" key="1">
    <source>
        <dbReference type="SAM" id="MobiDB-lite"/>
    </source>
</evidence>
<sequence length="464" mass="50545">MGGPSVITIRDSSDSDYILEETNAGDEHGKIIDGSSGACFPEEQAPYTCKRKAKCQDSLRAVKRAASLADKSTRQLSKGIQGSSQTQKARFQIDSPLDTNSSGDDEPKTNNSEGHESRMSETLSCPATCTATHLSMIPHASEDAHLNAQMKLLHPRDGSECTSSERLLLEGPHRTDDMQCDPAPREMDKDQPQHDKGMQSLCSPDESQRVRSDVMTGLPVHDSHRAEGMQSLRPPDESQCVHSDVTTGLQVQDPHHAGDMQYDPGPREMSHGSQHAQPKITTVQPVAGPTEGEVGLGKSLNNPVPLVDLPPQDFYLESGGQPKPHQVVWGPGQNNEPDTAFNLHQRIYPNAYASMADPMDSVSAASCRLLAAKEGHIAVHSGDMEAGQDPLVGNPPGARPLGHPPLPRHHYKMQMDREAYLHDNRAQLGPHEPLPDPVYHGDGRFNYDGVPYHPGLNTGWLMQV</sequence>
<reference evidence="2 3" key="1">
    <citation type="submission" date="2014-04" db="EMBL/GenBank/DDBJ databases">
        <authorList>
            <consortium name="DOE Joint Genome Institute"/>
            <person name="Kuo A."/>
            <person name="Kohler A."/>
            <person name="Nagy L.G."/>
            <person name="Floudas D."/>
            <person name="Copeland A."/>
            <person name="Barry K.W."/>
            <person name="Cichocki N."/>
            <person name="Veneault-Fourrey C."/>
            <person name="LaButti K."/>
            <person name="Lindquist E.A."/>
            <person name="Lipzen A."/>
            <person name="Lundell T."/>
            <person name="Morin E."/>
            <person name="Murat C."/>
            <person name="Sun H."/>
            <person name="Tunlid A."/>
            <person name="Henrissat B."/>
            <person name="Grigoriev I.V."/>
            <person name="Hibbett D.S."/>
            <person name="Martin F."/>
            <person name="Nordberg H.P."/>
            <person name="Cantor M.N."/>
            <person name="Hua S.X."/>
        </authorList>
    </citation>
    <scope>NUCLEOTIDE SEQUENCE [LARGE SCALE GENOMIC DNA]</scope>
    <source>
        <strain evidence="2 3">Foug A</strain>
    </source>
</reference>
<name>A0A0C3D528_9AGAM</name>
<dbReference type="EMBL" id="KN822278">
    <property type="protein sequence ID" value="KIM51181.1"/>
    <property type="molecule type" value="Genomic_DNA"/>
</dbReference>
<gene>
    <name evidence="2" type="ORF">SCLCIDRAFT_33653</name>
</gene>
<dbReference type="Proteomes" id="UP000053989">
    <property type="component" value="Unassembled WGS sequence"/>
</dbReference>